<dbReference type="SMART" id="SM00710">
    <property type="entry name" value="PbH1"/>
    <property type="match status" value="5"/>
</dbReference>
<dbReference type="Gene3D" id="2.160.20.10">
    <property type="entry name" value="Single-stranded right-handed beta-helix, Pectin lyase-like"/>
    <property type="match status" value="1"/>
</dbReference>
<protein>
    <recommendedName>
        <fullName evidence="2">Right handed beta helix domain-containing protein</fullName>
    </recommendedName>
</protein>
<organism evidence="3 4">
    <name type="scientific">Actinomadura napierensis</name>
    <dbReference type="NCBI Taxonomy" id="267854"/>
    <lineage>
        <taxon>Bacteria</taxon>
        <taxon>Bacillati</taxon>
        <taxon>Actinomycetota</taxon>
        <taxon>Actinomycetes</taxon>
        <taxon>Streptosporangiales</taxon>
        <taxon>Thermomonosporaceae</taxon>
        <taxon>Actinomadura</taxon>
    </lineage>
</organism>
<dbReference type="Proteomes" id="UP001501020">
    <property type="component" value="Unassembled WGS sequence"/>
</dbReference>
<evidence type="ECO:0000313" key="3">
    <source>
        <dbReference type="EMBL" id="GAA2148996.1"/>
    </source>
</evidence>
<evidence type="ECO:0000256" key="1">
    <source>
        <dbReference type="SAM" id="SignalP"/>
    </source>
</evidence>
<name>A0ABN2ZWG8_9ACTN</name>
<evidence type="ECO:0000313" key="4">
    <source>
        <dbReference type="Proteomes" id="UP001501020"/>
    </source>
</evidence>
<keyword evidence="1" id="KW-0732">Signal</keyword>
<reference evidence="3 4" key="1">
    <citation type="journal article" date="2019" name="Int. J. Syst. Evol. Microbiol.">
        <title>The Global Catalogue of Microorganisms (GCM) 10K type strain sequencing project: providing services to taxonomists for standard genome sequencing and annotation.</title>
        <authorList>
            <consortium name="The Broad Institute Genomics Platform"/>
            <consortium name="The Broad Institute Genome Sequencing Center for Infectious Disease"/>
            <person name="Wu L."/>
            <person name="Ma J."/>
        </authorList>
    </citation>
    <scope>NUCLEOTIDE SEQUENCE [LARGE SCALE GENOMIC DNA]</scope>
    <source>
        <strain evidence="3 4">JCM 13850</strain>
    </source>
</reference>
<dbReference type="InterPro" id="IPR006626">
    <property type="entry name" value="PbH1"/>
</dbReference>
<dbReference type="InterPro" id="IPR012334">
    <property type="entry name" value="Pectin_lyas_fold"/>
</dbReference>
<gene>
    <name evidence="3" type="ORF">GCM10009727_52240</name>
</gene>
<proteinExistence type="predicted"/>
<dbReference type="SUPFAM" id="SSF51126">
    <property type="entry name" value="Pectin lyase-like"/>
    <property type="match status" value="1"/>
</dbReference>
<dbReference type="PROSITE" id="PS51257">
    <property type="entry name" value="PROKAR_LIPOPROTEIN"/>
    <property type="match status" value="1"/>
</dbReference>
<accession>A0ABN2ZWG8</accession>
<evidence type="ECO:0000259" key="2">
    <source>
        <dbReference type="Pfam" id="PF13229"/>
    </source>
</evidence>
<feature type="signal peptide" evidence="1">
    <location>
        <begin position="1"/>
        <end position="31"/>
    </location>
</feature>
<comment type="caution">
    <text evidence="3">The sequence shown here is derived from an EMBL/GenBank/DDBJ whole genome shotgun (WGS) entry which is preliminary data.</text>
</comment>
<dbReference type="InterPro" id="IPR011050">
    <property type="entry name" value="Pectin_lyase_fold/virulence"/>
</dbReference>
<dbReference type="EMBL" id="BAAAMR010000050">
    <property type="protein sequence ID" value="GAA2148996.1"/>
    <property type="molecule type" value="Genomic_DNA"/>
</dbReference>
<keyword evidence="4" id="KW-1185">Reference proteome</keyword>
<sequence>MPRKSLILSTSLFVAVASSILLPGVLSSAHAGSGCPAATTTITSNQELASALADATPGSVISIADGNYNGDWVATASGTPARPIWLCGSANAMLTNDGYSGGYGLHLNGAAYWHLYGFSVSNAQKGVVADAVTGVVIENLKVYDTGDEAIHLRENSARNTVTGNVIHDTGNRREKFGEGVYVGSSDANWGILTNGQPDHSDFNVISNNTIYNTTAESIDAKEGTVGGLITSNRFDGAGLTEEGGDSWVDVKGNDWMVTENTGTNSRGDGFQTHHRDRTKDGLGDWGLRNTFSANTAEVQGPGYGFYIHDPSTTENVVACDNQVANAGLGYANTACAPTT</sequence>
<dbReference type="InterPro" id="IPR039448">
    <property type="entry name" value="Beta_helix"/>
</dbReference>
<dbReference type="Pfam" id="PF13229">
    <property type="entry name" value="Beta_helix"/>
    <property type="match status" value="1"/>
</dbReference>
<feature type="domain" description="Right handed beta helix" evidence="2">
    <location>
        <begin position="99"/>
        <end position="186"/>
    </location>
</feature>
<feature type="chain" id="PRO_5046569129" description="Right handed beta helix domain-containing protein" evidence="1">
    <location>
        <begin position="32"/>
        <end position="339"/>
    </location>
</feature>